<dbReference type="Pfam" id="PF01614">
    <property type="entry name" value="IclR_C"/>
    <property type="match status" value="1"/>
</dbReference>
<dbReference type="InterPro" id="IPR005471">
    <property type="entry name" value="Tscrpt_reg_IclR_N"/>
</dbReference>
<dbReference type="SUPFAM" id="SSF46785">
    <property type="entry name" value="Winged helix' DNA-binding domain"/>
    <property type="match status" value="1"/>
</dbReference>
<dbReference type="EMBL" id="QEXO01000005">
    <property type="protein sequence ID" value="PWE12695.1"/>
    <property type="molecule type" value="Genomic_DNA"/>
</dbReference>
<dbReference type="GO" id="GO:0003700">
    <property type="term" value="F:DNA-binding transcription factor activity"/>
    <property type="evidence" value="ECO:0007669"/>
    <property type="project" value="TreeGrafter"/>
</dbReference>
<gene>
    <name evidence="6" type="ORF">DF183_18170</name>
    <name evidence="7" type="ORF">M2J83_00305</name>
</gene>
<dbReference type="RefSeq" id="WP_042484971.1">
    <property type="nucleotide sequence ID" value="NZ_CAXOJJ010000035.1"/>
</dbReference>
<keyword evidence="2" id="KW-0238">DNA-binding</keyword>
<dbReference type="PANTHER" id="PTHR30136">
    <property type="entry name" value="HELIX-TURN-HELIX TRANSCRIPTIONAL REGULATOR, ICLR FAMILY"/>
    <property type="match status" value="1"/>
</dbReference>
<dbReference type="AlphaFoldDB" id="A0A2U2BFB1"/>
<evidence type="ECO:0000313" key="9">
    <source>
        <dbReference type="Proteomes" id="UP001211866"/>
    </source>
</evidence>
<feature type="domain" description="HTH iclR-type" evidence="4">
    <location>
        <begin position="1"/>
        <end position="61"/>
    </location>
</feature>
<evidence type="ECO:0000313" key="8">
    <source>
        <dbReference type="Proteomes" id="UP000245216"/>
    </source>
</evidence>
<dbReference type="InterPro" id="IPR029016">
    <property type="entry name" value="GAF-like_dom_sf"/>
</dbReference>
<evidence type="ECO:0000313" key="6">
    <source>
        <dbReference type="EMBL" id="PWE12695.1"/>
    </source>
</evidence>
<dbReference type="OrthoDB" id="8721254at2"/>
<dbReference type="SUPFAM" id="SSF55781">
    <property type="entry name" value="GAF domain-like"/>
    <property type="match status" value="1"/>
</dbReference>
<organism evidence="6 8">
    <name type="scientific">Alcaligenes faecalis</name>
    <dbReference type="NCBI Taxonomy" id="511"/>
    <lineage>
        <taxon>Bacteria</taxon>
        <taxon>Pseudomonadati</taxon>
        <taxon>Pseudomonadota</taxon>
        <taxon>Betaproteobacteria</taxon>
        <taxon>Burkholderiales</taxon>
        <taxon>Alcaligenaceae</taxon>
        <taxon>Alcaligenes</taxon>
    </lineage>
</organism>
<feature type="domain" description="IclR-ED" evidence="5">
    <location>
        <begin position="62"/>
        <end position="245"/>
    </location>
</feature>
<dbReference type="GeneID" id="29369813"/>
<reference evidence="7 9" key="3">
    <citation type="submission" date="2022-05" db="EMBL/GenBank/DDBJ databases">
        <title>Complete sequence of strain NY11312.</title>
        <authorList>
            <person name="Zhou D."/>
        </authorList>
    </citation>
    <scope>NUCLEOTIDE SEQUENCE [LARGE SCALE GENOMIC DNA]</scope>
    <source>
        <strain evidence="7 9">NY11312</strain>
    </source>
</reference>
<keyword evidence="3" id="KW-0804">Transcription</keyword>
<dbReference type="InterPro" id="IPR014757">
    <property type="entry name" value="Tscrpt_reg_IclR_C"/>
</dbReference>
<dbReference type="Proteomes" id="UP000245216">
    <property type="component" value="Unassembled WGS sequence"/>
</dbReference>
<keyword evidence="9" id="KW-1185">Reference proteome</keyword>
<evidence type="ECO:0000313" key="7">
    <source>
        <dbReference type="EMBL" id="WBM38316.1"/>
    </source>
</evidence>
<dbReference type="SMART" id="SM00346">
    <property type="entry name" value="HTH_ICLR"/>
    <property type="match status" value="1"/>
</dbReference>
<evidence type="ECO:0000259" key="5">
    <source>
        <dbReference type="PROSITE" id="PS51078"/>
    </source>
</evidence>
<name>A0A2U2BFB1_ALCFA</name>
<dbReference type="GO" id="GO:0003677">
    <property type="term" value="F:DNA binding"/>
    <property type="evidence" value="ECO:0007669"/>
    <property type="project" value="UniProtKB-KW"/>
</dbReference>
<dbReference type="STRING" id="511.UZ73_10430"/>
<dbReference type="InterPro" id="IPR050707">
    <property type="entry name" value="HTH_MetabolicPath_Reg"/>
</dbReference>
<dbReference type="Gene3D" id="1.10.10.10">
    <property type="entry name" value="Winged helix-like DNA-binding domain superfamily/Winged helix DNA-binding domain"/>
    <property type="match status" value="1"/>
</dbReference>
<sequence length="246" mass="27927">MNSLRRMLQILDLYGAHTPVLDVETICTRLSYPPATTYRYLKELCNSGLLIRSPEGYAPGPRFIEMDLLIREFDPLVSRCRPLLRSLVEQTGLDVLIGQQYGERILTTHQETGPERFELLFGRGRTMDMFRSSTARIVTAYLPTRHLRRLYEKNQNIDYVQRLGKEWPAFSAHMQELRRAGYCITKEQINPGIAGISAPVFDDAKRIFGSLTLLGSLERFEAINPEALASLIQPAARAVSRALAQV</sequence>
<dbReference type="EMBL" id="CP096916">
    <property type="protein sequence ID" value="WBM38316.1"/>
    <property type="molecule type" value="Genomic_DNA"/>
</dbReference>
<keyword evidence="1" id="KW-0805">Transcription regulation</keyword>
<protein>
    <submittedName>
        <fullName evidence="6">IclR family transcriptional regulator</fullName>
    </submittedName>
</protein>
<dbReference type="Gene3D" id="3.30.450.40">
    <property type="match status" value="1"/>
</dbReference>
<dbReference type="InterPro" id="IPR036388">
    <property type="entry name" value="WH-like_DNA-bd_sf"/>
</dbReference>
<evidence type="ECO:0000256" key="3">
    <source>
        <dbReference type="ARBA" id="ARBA00023163"/>
    </source>
</evidence>
<evidence type="ECO:0000256" key="2">
    <source>
        <dbReference type="ARBA" id="ARBA00023125"/>
    </source>
</evidence>
<dbReference type="PROSITE" id="PS51078">
    <property type="entry name" value="ICLR_ED"/>
    <property type="match status" value="1"/>
</dbReference>
<reference evidence="6 8" key="1">
    <citation type="submission" date="2018-05" db="EMBL/GenBank/DDBJ databases">
        <title>Genome Sequence of an Efficient Indole-Degrading Bacterium, Alcaligenes sp.YBY.</title>
        <authorList>
            <person name="Yang B."/>
        </authorList>
    </citation>
    <scope>NUCLEOTIDE SEQUENCE [LARGE SCALE GENOMIC DNA]</scope>
    <source>
        <strain evidence="6 8">YBY</strain>
    </source>
</reference>
<evidence type="ECO:0000256" key="1">
    <source>
        <dbReference type="ARBA" id="ARBA00023015"/>
    </source>
</evidence>
<evidence type="ECO:0000259" key="4">
    <source>
        <dbReference type="PROSITE" id="PS51077"/>
    </source>
</evidence>
<dbReference type="Pfam" id="PF09339">
    <property type="entry name" value="HTH_IclR"/>
    <property type="match status" value="1"/>
</dbReference>
<dbReference type="InterPro" id="IPR036390">
    <property type="entry name" value="WH_DNA-bd_sf"/>
</dbReference>
<reference evidence="6 8" key="2">
    <citation type="submission" date="2018-05" db="EMBL/GenBank/DDBJ databases">
        <authorList>
            <person name="Lanie J.A."/>
            <person name="Ng W.-L."/>
            <person name="Kazmierczak K.M."/>
            <person name="Andrzejewski T.M."/>
            <person name="Davidsen T.M."/>
            <person name="Wayne K.J."/>
            <person name="Tettelin H."/>
            <person name="Glass J.I."/>
            <person name="Rusch D."/>
            <person name="Podicherti R."/>
            <person name="Tsui H.-C.T."/>
            <person name="Winkler M.E."/>
        </authorList>
    </citation>
    <scope>NUCLEOTIDE SEQUENCE [LARGE SCALE GENOMIC DNA]</scope>
    <source>
        <strain evidence="6 8">YBY</strain>
    </source>
</reference>
<accession>A0A2U2BFB1</accession>
<proteinExistence type="predicted"/>
<dbReference type="Proteomes" id="UP001211866">
    <property type="component" value="Chromosome"/>
</dbReference>
<dbReference type="PROSITE" id="PS51077">
    <property type="entry name" value="HTH_ICLR"/>
    <property type="match status" value="1"/>
</dbReference>
<dbReference type="GO" id="GO:0045892">
    <property type="term" value="P:negative regulation of DNA-templated transcription"/>
    <property type="evidence" value="ECO:0007669"/>
    <property type="project" value="TreeGrafter"/>
</dbReference>
<dbReference type="PANTHER" id="PTHR30136:SF24">
    <property type="entry name" value="HTH-TYPE TRANSCRIPTIONAL REPRESSOR ALLR"/>
    <property type="match status" value="1"/>
</dbReference>